<evidence type="ECO:0000256" key="2">
    <source>
        <dbReference type="ARBA" id="ARBA00022490"/>
    </source>
</evidence>
<evidence type="ECO:0000256" key="7">
    <source>
        <dbReference type="ARBA" id="ARBA00023264"/>
    </source>
</evidence>
<evidence type="ECO:0000256" key="4">
    <source>
        <dbReference type="ARBA" id="ARBA00022679"/>
    </source>
</evidence>
<evidence type="ECO:0000256" key="10">
    <source>
        <dbReference type="HAMAP-Rule" id="MF_00019"/>
    </source>
</evidence>
<accession>A0A929MS75</accession>
<evidence type="ECO:0000256" key="1">
    <source>
        <dbReference type="ARBA" id="ARBA00001232"/>
    </source>
</evidence>
<dbReference type="PANTHER" id="PTHR30100:SF1">
    <property type="entry name" value="PHOSPHATE ACYLTRANSFERASE"/>
    <property type="match status" value="1"/>
</dbReference>
<comment type="catalytic activity">
    <reaction evidence="1 10">
        <text>a fatty acyl-[ACP] + phosphate = an acyl phosphate + holo-[ACP]</text>
        <dbReference type="Rhea" id="RHEA:42292"/>
        <dbReference type="Rhea" id="RHEA-COMP:9685"/>
        <dbReference type="Rhea" id="RHEA-COMP:14125"/>
        <dbReference type="ChEBI" id="CHEBI:43474"/>
        <dbReference type="ChEBI" id="CHEBI:59918"/>
        <dbReference type="ChEBI" id="CHEBI:64479"/>
        <dbReference type="ChEBI" id="CHEBI:138651"/>
        <dbReference type="EC" id="2.3.1.274"/>
    </reaction>
</comment>
<comment type="pathway">
    <text evidence="10">Lipid metabolism; phospholipid metabolism.</text>
</comment>
<keyword evidence="3 10" id="KW-0444">Lipid biosynthesis</keyword>
<dbReference type="InterPro" id="IPR003664">
    <property type="entry name" value="FA_synthesis"/>
</dbReference>
<keyword evidence="7 10" id="KW-1208">Phospholipid metabolism</keyword>
<dbReference type="AlphaFoldDB" id="A0A929MS75"/>
<evidence type="ECO:0000256" key="9">
    <source>
        <dbReference type="ARBA" id="ARBA00046608"/>
    </source>
</evidence>
<dbReference type="PANTHER" id="PTHR30100">
    <property type="entry name" value="FATTY ACID/PHOSPHOLIPID SYNTHESIS PROTEIN PLSX"/>
    <property type="match status" value="1"/>
</dbReference>
<comment type="caution">
    <text evidence="11">The sequence shown here is derived from an EMBL/GenBank/DDBJ whole genome shotgun (WGS) entry which is preliminary data.</text>
</comment>
<sequence>MIRIAVDAMGGDFAPESAVKGVNLAIAAFDNIEVLLFGDQDKIRPYLEATERVEIIHTPEKINGDDEPVRAIRKKKNASMVLAAQAVKEGQADALLSAGNTGALLASGLLIVGRIKNIDRPGLMPVLPTASSQHPYLVLMDAGANADCKPVNLLQFAVLANFYAQRVLGIAQPKIGLLNNGTEATKGNELSKAAYELLAAETSLDFYGNVETKTLLDGPVDIVVTDGFTGNAVLKTLEGTSKTLFSLIKYQLLGGGLKAKLGALLVKDALSGLRDNFDDTKQGGAVLLGVKAPVIKAHGSSNEHAIFNAIRQARTIVESGIIQEATDYFGQEQLAQTEE</sequence>
<evidence type="ECO:0000256" key="5">
    <source>
        <dbReference type="ARBA" id="ARBA00023098"/>
    </source>
</evidence>
<dbReference type="HAMAP" id="MF_00019">
    <property type="entry name" value="PlsX"/>
    <property type="match status" value="1"/>
</dbReference>
<protein>
    <recommendedName>
        <fullName evidence="8 10">Phosphate acyltransferase</fullName>
        <ecNumber evidence="8 10">2.3.1.274</ecNumber>
    </recommendedName>
    <alternativeName>
        <fullName evidence="10">Acyl-ACP phosphotransacylase</fullName>
    </alternativeName>
    <alternativeName>
        <fullName evidence="10">Acyl-[acyl-carrier-protein]--phosphate acyltransferase</fullName>
    </alternativeName>
    <alternativeName>
        <fullName evidence="10">Phosphate-acyl-ACP acyltransferase</fullName>
    </alternativeName>
</protein>
<comment type="subcellular location">
    <subcellularLocation>
        <location evidence="10">Cytoplasm</location>
    </subcellularLocation>
    <text evidence="10">Associated with the membrane possibly through PlsY.</text>
</comment>
<reference evidence="11" key="1">
    <citation type="submission" date="2020-04" db="EMBL/GenBank/DDBJ databases">
        <title>Deep metagenomics examines the oral microbiome during advanced dental caries in children, revealing novel taxa and co-occurrences with host molecules.</title>
        <authorList>
            <person name="Baker J.L."/>
            <person name="Morton J.T."/>
            <person name="Dinis M."/>
            <person name="Alvarez R."/>
            <person name="Tran N.C."/>
            <person name="Knight R."/>
            <person name="Edlund A."/>
        </authorList>
    </citation>
    <scope>NUCLEOTIDE SEQUENCE</scope>
    <source>
        <strain evidence="11">JCVI_23_bin.16</strain>
    </source>
</reference>
<gene>
    <name evidence="10 11" type="primary">plsX</name>
    <name evidence="11" type="ORF">HXK00_03810</name>
</gene>
<dbReference type="InterPro" id="IPR012281">
    <property type="entry name" value="Phospholipid_synth_PlsX-like"/>
</dbReference>
<dbReference type="SUPFAM" id="SSF53659">
    <property type="entry name" value="Isocitrate/Isopropylmalate dehydrogenase-like"/>
    <property type="match status" value="1"/>
</dbReference>
<dbReference type="GO" id="GO:0043811">
    <property type="term" value="F:phosphate:acyl-[acyl carrier protein] acyltransferase activity"/>
    <property type="evidence" value="ECO:0007669"/>
    <property type="project" value="UniProtKB-UniRule"/>
</dbReference>
<evidence type="ECO:0000313" key="12">
    <source>
        <dbReference type="Proteomes" id="UP000757900"/>
    </source>
</evidence>
<dbReference type="Proteomes" id="UP000757900">
    <property type="component" value="Unassembled WGS sequence"/>
</dbReference>
<organism evidence="11 12">
    <name type="scientific">Abiotrophia defectiva</name>
    <name type="common">Streptococcus defectivus</name>
    <dbReference type="NCBI Taxonomy" id="46125"/>
    <lineage>
        <taxon>Bacteria</taxon>
        <taxon>Bacillati</taxon>
        <taxon>Bacillota</taxon>
        <taxon>Bacilli</taxon>
        <taxon>Lactobacillales</taxon>
        <taxon>Aerococcaceae</taxon>
        <taxon>Abiotrophia</taxon>
    </lineage>
</organism>
<dbReference type="PIRSF" id="PIRSF002465">
    <property type="entry name" value="Phsphlp_syn_PlsX"/>
    <property type="match status" value="1"/>
</dbReference>
<dbReference type="Pfam" id="PF02504">
    <property type="entry name" value="FA_synthesis"/>
    <property type="match status" value="1"/>
</dbReference>
<evidence type="ECO:0000256" key="3">
    <source>
        <dbReference type="ARBA" id="ARBA00022516"/>
    </source>
</evidence>
<evidence type="ECO:0000256" key="8">
    <source>
        <dbReference type="ARBA" id="ARBA00024069"/>
    </source>
</evidence>
<keyword evidence="11" id="KW-0012">Acyltransferase</keyword>
<comment type="function">
    <text evidence="10">Catalyzes the reversible formation of acyl-phosphate (acyl-PO(4)) from acyl-[acyl-carrier-protein] (acyl-ACP). This enzyme utilizes acyl-ACP as fatty acyl donor, but not acyl-CoA.</text>
</comment>
<evidence type="ECO:0000313" key="11">
    <source>
        <dbReference type="EMBL" id="MBF0934756.1"/>
    </source>
</evidence>
<dbReference type="Gene3D" id="3.40.718.10">
    <property type="entry name" value="Isopropylmalate Dehydrogenase"/>
    <property type="match status" value="1"/>
</dbReference>
<evidence type="ECO:0000256" key="6">
    <source>
        <dbReference type="ARBA" id="ARBA00023209"/>
    </source>
</evidence>
<dbReference type="EMBL" id="JABZFV010000062">
    <property type="protein sequence ID" value="MBF0934756.1"/>
    <property type="molecule type" value="Genomic_DNA"/>
</dbReference>
<comment type="similarity">
    <text evidence="10">Belongs to the PlsX family.</text>
</comment>
<dbReference type="EC" id="2.3.1.274" evidence="8 10"/>
<name>A0A929MS75_ABIDE</name>
<keyword evidence="6 10" id="KW-0594">Phospholipid biosynthesis</keyword>
<dbReference type="GO" id="GO:0008654">
    <property type="term" value="P:phospholipid biosynthetic process"/>
    <property type="evidence" value="ECO:0007669"/>
    <property type="project" value="UniProtKB-KW"/>
</dbReference>
<comment type="subunit">
    <text evidence="9 10">Homodimer. Probably interacts with PlsY.</text>
</comment>
<proteinExistence type="inferred from homology"/>
<keyword evidence="5 10" id="KW-0443">Lipid metabolism</keyword>
<dbReference type="GO" id="GO:0006633">
    <property type="term" value="P:fatty acid biosynthetic process"/>
    <property type="evidence" value="ECO:0007669"/>
    <property type="project" value="UniProtKB-UniRule"/>
</dbReference>
<dbReference type="NCBIfam" id="TIGR00182">
    <property type="entry name" value="plsX"/>
    <property type="match status" value="1"/>
</dbReference>
<dbReference type="GO" id="GO:0005737">
    <property type="term" value="C:cytoplasm"/>
    <property type="evidence" value="ECO:0007669"/>
    <property type="project" value="UniProtKB-SubCell"/>
</dbReference>
<keyword evidence="2 10" id="KW-0963">Cytoplasm</keyword>
<keyword evidence="4 10" id="KW-0808">Transferase</keyword>